<accession>A0AAW1N5F0</accession>
<organism evidence="1 2">
    <name type="scientific">Popillia japonica</name>
    <name type="common">Japanese beetle</name>
    <dbReference type="NCBI Taxonomy" id="7064"/>
    <lineage>
        <taxon>Eukaryota</taxon>
        <taxon>Metazoa</taxon>
        <taxon>Ecdysozoa</taxon>
        <taxon>Arthropoda</taxon>
        <taxon>Hexapoda</taxon>
        <taxon>Insecta</taxon>
        <taxon>Pterygota</taxon>
        <taxon>Neoptera</taxon>
        <taxon>Endopterygota</taxon>
        <taxon>Coleoptera</taxon>
        <taxon>Polyphaga</taxon>
        <taxon>Scarabaeiformia</taxon>
        <taxon>Scarabaeidae</taxon>
        <taxon>Rutelinae</taxon>
        <taxon>Popillia</taxon>
    </lineage>
</organism>
<comment type="caution">
    <text evidence="1">The sequence shown here is derived from an EMBL/GenBank/DDBJ whole genome shotgun (WGS) entry which is preliminary data.</text>
</comment>
<keyword evidence="2" id="KW-1185">Reference proteome</keyword>
<evidence type="ECO:0000313" key="1">
    <source>
        <dbReference type="EMBL" id="KAK9753663.1"/>
    </source>
</evidence>
<sequence length="83" mass="9287">MVVLSSINAIWQDALSDCITIIVTQSSTGVEVTMAIIDNDVDAKMYQETDAKLLFIMLDLFGGDTTMMSMQRCIKKQTRNFCL</sequence>
<dbReference type="Proteomes" id="UP001458880">
    <property type="component" value="Unassembled WGS sequence"/>
</dbReference>
<dbReference type="AlphaFoldDB" id="A0AAW1N5F0"/>
<reference evidence="1 2" key="1">
    <citation type="journal article" date="2024" name="BMC Genomics">
        <title>De novo assembly and annotation of Popillia japonica's genome with initial clues to its potential as an invasive pest.</title>
        <authorList>
            <person name="Cucini C."/>
            <person name="Boschi S."/>
            <person name="Funari R."/>
            <person name="Cardaioli E."/>
            <person name="Iannotti N."/>
            <person name="Marturano G."/>
            <person name="Paoli F."/>
            <person name="Bruttini M."/>
            <person name="Carapelli A."/>
            <person name="Frati F."/>
            <person name="Nardi F."/>
        </authorList>
    </citation>
    <scope>NUCLEOTIDE SEQUENCE [LARGE SCALE GENOMIC DNA]</scope>
    <source>
        <strain evidence="1">DMR45628</strain>
    </source>
</reference>
<proteinExistence type="predicted"/>
<gene>
    <name evidence="1" type="ORF">QE152_g1876</name>
</gene>
<evidence type="ECO:0000313" key="2">
    <source>
        <dbReference type="Proteomes" id="UP001458880"/>
    </source>
</evidence>
<protein>
    <submittedName>
        <fullName evidence="1">Uncharacterized protein</fullName>
    </submittedName>
</protein>
<name>A0AAW1N5F0_POPJA</name>
<dbReference type="EMBL" id="JASPKY010000011">
    <property type="protein sequence ID" value="KAK9753663.1"/>
    <property type="molecule type" value="Genomic_DNA"/>
</dbReference>